<dbReference type="Gene3D" id="3.40.50.1000">
    <property type="entry name" value="HAD superfamily/HAD-like"/>
    <property type="match status" value="1"/>
</dbReference>
<evidence type="ECO:0000256" key="1">
    <source>
        <dbReference type="ARBA" id="ARBA00007958"/>
    </source>
</evidence>
<dbReference type="Gene3D" id="1.10.150.240">
    <property type="entry name" value="Putative phosphatase, domain 2"/>
    <property type="match status" value="1"/>
</dbReference>
<reference evidence="2 3" key="1">
    <citation type="submission" date="2023-09" db="EMBL/GenBank/DDBJ databases">
        <authorList>
            <person name="Golyshina O.V."/>
            <person name="Lunev E.A."/>
            <person name="Bargiela R."/>
            <person name="Gaines M.C."/>
            <person name="Daum B."/>
            <person name="Bale N.J."/>
            <person name="Koenen M."/>
            <person name="Sinninghe Damst J.S."/>
            <person name="Yakimov M."/>
            <person name="Golyshin P.N."/>
        </authorList>
    </citation>
    <scope>NUCLEOTIDE SEQUENCE [LARGE SCALE GENOMIC DNA]</scope>
    <source>
        <strain evidence="2 3">M1</strain>
    </source>
</reference>
<keyword evidence="3" id="KW-1185">Reference proteome</keyword>
<dbReference type="KEGG" id="omr:OXIME_000703"/>
<dbReference type="InterPro" id="IPR036412">
    <property type="entry name" value="HAD-like_sf"/>
</dbReference>
<dbReference type="PRINTS" id="PR00413">
    <property type="entry name" value="HADHALOGNASE"/>
</dbReference>
<dbReference type="InterPro" id="IPR050155">
    <property type="entry name" value="HAD-like_hydrolase_sf"/>
</dbReference>
<evidence type="ECO:0000313" key="3">
    <source>
        <dbReference type="Proteomes" id="UP001451606"/>
    </source>
</evidence>
<dbReference type="SFLD" id="SFLDG01129">
    <property type="entry name" value="C1.5:_HAD__Beta-PGM__Phosphata"/>
    <property type="match status" value="1"/>
</dbReference>
<dbReference type="InterPro" id="IPR006439">
    <property type="entry name" value="HAD-SF_hydro_IA"/>
</dbReference>
<sequence>MANSKIIRGCIFDLDGTLLDSVELRIDAWKKAFEHEGINVDADTIRPLIGIPGVELVRRIGGNPSKIEMMQEDNFRQSMKEVHYFPDVYSTIDQLYRNGFAISIVTSSRRTMMEKMDLPIQDYVCIDDVKIGKPDPEPYIKALEKMHLKGDEVVVVGDVETDLIPAKKIGAIAVLVRHGREIETEIADFYIDDIKEIIPLIKFINKTKKI</sequence>
<dbReference type="GO" id="GO:0006281">
    <property type="term" value="P:DNA repair"/>
    <property type="evidence" value="ECO:0007669"/>
    <property type="project" value="TreeGrafter"/>
</dbReference>
<dbReference type="EMBL" id="CP133772">
    <property type="protein sequence ID" value="WYY00147.1"/>
    <property type="molecule type" value="Genomic_DNA"/>
</dbReference>
<dbReference type="NCBIfam" id="TIGR01549">
    <property type="entry name" value="HAD-SF-IA-v1"/>
    <property type="match status" value="1"/>
</dbReference>
<dbReference type="SUPFAM" id="SSF56784">
    <property type="entry name" value="HAD-like"/>
    <property type="match status" value="1"/>
</dbReference>
<dbReference type="AlphaFoldDB" id="A0AAX4NF88"/>
<keyword evidence="2" id="KW-0378">Hydrolase</keyword>
<dbReference type="Pfam" id="PF13419">
    <property type="entry name" value="HAD_2"/>
    <property type="match status" value="1"/>
</dbReference>
<dbReference type="SFLD" id="SFLDS00003">
    <property type="entry name" value="Haloacid_Dehalogenase"/>
    <property type="match status" value="1"/>
</dbReference>
<evidence type="ECO:0000313" key="2">
    <source>
        <dbReference type="EMBL" id="WYY00147.1"/>
    </source>
</evidence>
<dbReference type="InterPro" id="IPR023214">
    <property type="entry name" value="HAD_sf"/>
</dbReference>
<dbReference type="NCBIfam" id="TIGR01509">
    <property type="entry name" value="HAD-SF-IA-v3"/>
    <property type="match status" value="1"/>
</dbReference>
<name>A0AAX4NF88_9ARCH</name>
<proteinExistence type="inferred from homology"/>
<dbReference type="GeneID" id="95967433"/>
<dbReference type="PANTHER" id="PTHR43434:SF1">
    <property type="entry name" value="PHOSPHOGLYCOLATE PHOSPHATASE"/>
    <property type="match status" value="1"/>
</dbReference>
<dbReference type="GO" id="GO:0008967">
    <property type="term" value="F:phosphoglycolate phosphatase activity"/>
    <property type="evidence" value="ECO:0007669"/>
    <property type="project" value="TreeGrafter"/>
</dbReference>
<dbReference type="PANTHER" id="PTHR43434">
    <property type="entry name" value="PHOSPHOGLYCOLATE PHOSPHATASE"/>
    <property type="match status" value="1"/>
</dbReference>
<gene>
    <name evidence="2" type="ORF">OXIME_000703</name>
</gene>
<comment type="similarity">
    <text evidence="1">Belongs to the HAD-like hydrolase superfamily.</text>
</comment>
<dbReference type="InterPro" id="IPR041492">
    <property type="entry name" value="HAD_2"/>
</dbReference>
<dbReference type="RefSeq" id="WP_393972097.1">
    <property type="nucleotide sequence ID" value="NZ_CP133772.1"/>
</dbReference>
<dbReference type="Proteomes" id="UP001451606">
    <property type="component" value="Chromosome"/>
</dbReference>
<accession>A0AAX4NF88</accession>
<protein>
    <submittedName>
        <fullName evidence="2">HAD-IA family hydrolase</fullName>
    </submittedName>
</protein>
<dbReference type="InterPro" id="IPR023198">
    <property type="entry name" value="PGP-like_dom2"/>
</dbReference>
<organism evidence="2 3">
    <name type="scientific">Oxyplasma meridianum</name>
    <dbReference type="NCBI Taxonomy" id="3073602"/>
    <lineage>
        <taxon>Archaea</taxon>
        <taxon>Methanobacteriati</taxon>
        <taxon>Thermoplasmatota</taxon>
        <taxon>Thermoplasmata</taxon>
        <taxon>Thermoplasmatales</taxon>
        <taxon>Thermoplasmataceae</taxon>
        <taxon>Oxyplasma</taxon>
    </lineage>
</organism>